<name>A0A8B4UGS9_KLEPN</name>
<organism evidence="3 4">
    <name type="scientific">Klebsiella pneumoniae</name>
    <dbReference type="NCBI Taxonomy" id="573"/>
    <lineage>
        <taxon>Bacteria</taxon>
        <taxon>Pseudomonadati</taxon>
        <taxon>Pseudomonadota</taxon>
        <taxon>Gammaproteobacteria</taxon>
        <taxon>Enterobacterales</taxon>
        <taxon>Enterobacteriaceae</taxon>
        <taxon>Klebsiella/Raoultella group</taxon>
        <taxon>Klebsiella</taxon>
        <taxon>Klebsiella pneumoniae complex</taxon>
    </lineage>
</organism>
<evidence type="ECO:0000313" key="4">
    <source>
        <dbReference type="Proteomes" id="UP000257587"/>
    </source>
</evidence>
<dbReference type="RefSeq" id="WP_029498606.1">
    <property type="nucleotide sequence ID" value="NZ_BFEB01000143.1"/>
</dbReference>
<evidence type="ECO:0000313" key="3">
    <source>
        <dbReference type="EMBL" id="SXG19234.1"/>
    </source>
</evidence>
<dbReference type="AlphaFoldDB" id="A0A8B4UGS9"/>
<accession>A0A8B4UGS9</accession>
<evidence type="ECO:0000259" key="2">
    <source>
        <dbReference type="Pfam" id="PF06894"/>
    </source>
</evidence>
<reference evidence="3 4" key="1">
    <citation type="submission" date="2018-08" db="EMBL/GenBank/DDBJ databases">
        <authorList>
            <consortium name="Pathogen Informatics"/>
        </authorList>
    </citation>
    <scope>NUCLEOTIDE SEQUENCE [LARGE SCALE GENOMIC DNA]</scope>
    <source>
        <strain evidence="3 4">EuSCAPE_AT002</strain>
    </source>
</reference>
<sequence length="129" mass="14269">MSKLKKDVLTAGEDMVTLYELSALNRIEYLEYVFDAKNTLPAEGASQDETVKAVTLLAIRDYAMLVALSLSQASDENRDIPELMNEVLSDYGTDALTRAATMVRELSGMAVTERSDPEEDMEPLSLEKS</sequence>
<dbReference type="InterPro" id="IPR010027">
    <property type="entry name" value="Tail_assembly_G"/>
</dbReference>
<dbReference type="Pfam" id="PF06894">
    <property type="entry name" value="Phage_TAC_2"/>
    <property type="match status" value="1"/>
</dbReference>
<gene>
    <name evidence="3" type="ORF">SAMEA3499874_05144</name>
</gene>
<dbReference type="EMBL" id="UKAW01000030">
    <property type="protein sequence ID" value="SXG19234.1"/>
    <property type="molecule type" value="Genomic_DNA"/>
</dbReference>
<protein>
    <submittedName>
        <fullName evidence="3">Gp14</fullName>
    </submittedName>
</protein>
<feature type="region of interest" description="Disordered" evidence="1">
    <location>
        <begin position="109"/>
        <end position="129"/>
    </location>
</feature>
<dbReference type="Proteomes" id="UP000257587">
    <property type="component" value="Unassembled WGS sequence"/>
</dbReference>
<feature type="domain" description="Tail assembly protein G" evidence="2">
    <location>
        <begin position="4"/>
        <end position="119"/>
    </location>
</feature>
<proteinExistence type="predicted"/>
<evidence type="ECO:0000256" key="1">
    <source>
        <dbReference type="SAM" id="MobiDB-lite"/>
    </source>
</evidence>
<comment type="caution">
    <text evidence="3">The sequence shown here is derived from an EMBL/GenBank/DDBJ whole genome shotgun (WGS) entry which is preliminary data.</text>
</comment>